<dbReference type="Proteomes" id="UP000827976">
    <property type="component" value="Chromosome 8"/>
</dbReference>
<proteinExistence type="predicted"/>
<protein>
    <submittedName>
        <fullName evidence="1">3-oxo-5-alpha-steroid 4-dehydrogenase (NADP(+)) protein</fullName>
        <ecNumber evidence="1">1.3.1.22</ecNumber>
    </submittedName>
</protein>
<reference evidence="2" key="1">
    <citation type="journal article" date="2022" name="Nat. Commun.">
        <title>Chromosome evolution and the genetic basis of agronomically important traits in greater yam.</title>
        <authorList>
            <person name="Bredeson J.V."/>
            <person name="Lyons J.B."/>
            <person name="Oniyinde I.O."/>
            <person name="Okereke N.R."/>
            <person name="Kolade O."/>
            <person name="Nnabue I."/>
            <person name="Nwadili C.O."/>
            <person name="Hribova E."/>
            <person name="Parker M."/>
            <person name="Nwogha J."/>
            <person name="Shu S."/>
            <person name="Carlson J."/>
            <person name="Kariba R."/>
            <person name="Muthemba S."/>
            <person name="Knop K."/>
            <person name="Barton G.J."/>
            <person name="Sherwood A.V."/>
            <person name="Lopez-Montes A."/>
            <person name="Asiedu R."/>
            <person name="Jamnadass R."/>
            <person name="Muchugi A."/>
            <person name="Goodstein D."/>
            <person name="Egesi C.N."/>
            <person name="Featherston J."/>
            <person name="Asfaw A."/>
            <person name="Simpson G.G."/>
            <person name="Dolezel J."/>
            <person name="Hendre P.S."/>
            <person name="Van Deynze A."/>
            <person name="Kumar P.L."/>
            <person name="Obidiegwu J.E."/>
            <person name="Bhattacharjee R."/>
            <person name="Rokhsar D.S."/>
        </authorList>
    </citation>
    <scope>NUCLEOTIDE SEQUENCE [LARGE SCALE GENOMIC DNA]</scope>
    <source>
        <strain evidence="2">cv. TDa95/00328</strain>
    </source>
</reference>
<organism evidence="1 2">
    <name type="scientific">Dioscorea alata</name>
    <name type="common">Purple yam</name>
    <dbReference type="NCBI Taxonomy" id="55571"/>
    <lineage>
        <taxon>Eukaryota</taxon>
        <taxon>Viridiplantae</taxon>
        <taxon>Streptophyta</taxon>
        <taxon>Embryophyta</taxon>
        <taxon>Tracheophyta</taxon>
        <taxon>Spermatophyta</taxon>
        <taxon>Magnoliopsida</taxon>
        <taxon>Liliopsida</taxon>
        <taxon>Dioscoreales</taxon>
        <taxon>Dioscoreaceae</taxon>
        <taxon>Dioscorea</taxon>
    </lineage>
</organism>
<evidence type="ECO:0000313" key="1">
    <source>
        <dbReference type="EMBL" id="KAH7675271.1"/>
    </source>
</evidence>
<evidence type="ECO:0000313" key="2">
    <source>
        <dbReference type="Proteomes" id="UP000827976"/>
    </source>
</evidence>
<sequence>MSPITDLLLFPPPPSPFITAMSVISLTSLAYTGFSEVRGKHLHYSKFWNANPNGRHKGIELSSRVGMLLIYSPALAAALASFAIPGCALSSTRSLLLSAALSIHYFKRVFEVLFIHQYSGQTMLDSVLLISLSYFMSVVSTIYAQYLTENTAEPAFDLKYAGVLLFVIGIIGNFYHHYILSQLRGKDDKSYKIPKGGLFSLVICPHYLFEILGFTGVSLISQTVYAVSFTLGSTFYLLGRSYATRKWYLSKFDNFPKNVKALIPFVF</sequence>
<comment type="caution">
    <text evidence="1">The sequence shown here is derived from an EMBL/GenBank/DDBJ whole genome shotgun (WGS) entry which is preliminary data.</text>
</comment>
<accession>A0ACB7VMG4</accession>
<dbReference type="EC" id="1.3.1.22" evidence="1"/>
<name>A0ACB7VMG4_DIOAL</name>
<dbReference type="EMBL" id="CM037018">
    <property type="protein sequence ID" value="KAH7675271.1"/>
    <property type="molecule type" value="Genomic_DNA"/>
</dbReference>
<keyword evidence="2" id="KW-1185">Reference proteome</keyword>
<keyword evidence="1" id="KW-0560">Oxidoreductase</keyword>
<gene>
    <name evidence="1" type="ORF">IHE45_08G125600</name>
</gene>